<feature type="compositionally biased region" description="Low complexity" evidence="1">
    <location>
        <begin position="193"/>
        <end position="204"/>
    </location>
</feature>
<reference evidence="2 3" key="1">
    <citation type="journal article" date="2016" name="Mol. Biol. Evol.">
        <title>Comparative Genomics of Early-Diverging Mushroom-Forming Fungi Provides Insights into the Origins of Lignocellulose Decay Capabilities.</title>
        <authorList>
            <person name="Nagy L.G."/>
            <person name="Riley R."/>
            <person name="Tritt A."/>
            <person name="Adam C."/>
            <person name="Daum C."/>
            <person name="Floudas D."/>
            <person name="Sun H."/>
            <person name="Yadav J.S."/>
            <person name="Pangilinan J."/>
            <person name="Larsson K.H."/>
            <person name="Matsuura K."/>
            <person name="Barry K."/>
            <person name="Labutti K."/>
            <person name="Kuo R."/>
            <person name="Ohm R.A."/>
            <person name="Bhattacharya S.S."/>
            <person name="Shirouzu T."/>
            <person name="Yoshinaga Y."/>
            <person name="Martin F.M."/>
            <person name="Grigoriev I.V."/>
            <person name="Hibbett D.S."/>
        </authorList>
    </citation>
    <scope>NUCLEOTIDE SEQUENCE [LARGE SCALE GENOMIC DNA]</scope>
    <source>
        <strain evidence="2 3">CBS 109695</strain>
    </source>
</reference>
<keyword evidence="3" id="KW-1185">Reference proteome</keyword>
<dbReference type="STRING" id="436010.A0A166TYE0"/>
<dbReference type="AlphaFoldDB" id="A0A166TYE0"/>
<organism evidence="2 3">
    <name type="scientific">Athelia psychrophila</name>
    <dbReference type="NCBI Taxonomy" id="1759441"/>
    <lineage>
        <taxon>Eukaryota</taxon>
        <taxon>Fungi</taxon>
        <taxon>Dikarya</taxon>
        <taxon>Basidiomycota</taxon>
        <taxon>Agaricomycotina</taxon>
        <taxon>Agaricomycetes</taxon>
        <taxon>Agaricomycetidae</taxon>
        <taxon>Atheliales</taxon>
        <taxon>Atheliaceae</taxon>
        <taxon>Athelia</taxon>
    </lineage>
</organism>
<name>A0A166TYE0_9AGAM</name>
<feature type="region of interest" description="Disordered" evidence="1">
    <location>
        <begin position="1"/>
        <end position="74"/>
    </location>
</feature>
<evidence type="ECO:0000313" key="2">
    <source>
        <dbReference type="EMBL" id="KZP31117.1"/>
    </source>
</evidence>
<gene>
    <name evidence="2" type="ORF">FIBSPDRAFT_945157</name>
</gene>
<accession>A0A166TYE0</accession>
<feature type="region of interest" description="Disordered" evidence="1">
    <location>
        <begin position="165"/>
        <end position="214"/>
    </location>
</feature>
<dbReference type="OrthoDB" id="3269666at2759"/>
<proteinExistence type="predicted"/>
<evidence type="ECO:0000256" key="1">
    <source>
        <dbReference type="SAM" id="MobiDB-lite"/>
    </source>
</evidence>
<evidence type="ECO:0000313" key="3">
    <source>
        <dbReference type="Proteomes" id="UP000076532"/>
    </source>
</evidence>
<protein>
    <submittedName>
        <fullName evidence="2">Uncharacterized protein</fullName>
    </submittedName>
</protein>
<dbReference type="EMBL" id="KV417490">
    <property type="protein sequence ID" value="KZP31117.1"/>
    <property type="molecule type" value="Genomic_DNA"/>
</dbReference>
<sequence>MSTTEGQIFNVAEPTGADQARFETSAAEAERDAPNPAVAHEIEANAQATQSVAEQAANAAHSLGPTLTGGTNPVDQFQREAAQTTDAAVAEGQANVASAKAAGAGYLSQAQDLASGVIASAQSFVQHASNDPKGTGVGVGQSIQTTAATALSTAKELLSAGAAAAQPHVETARSTAQPHLDRAKETIQGYVAGTGATTTTTAGGKDVTTSQTTL</sequence>
<dbReference type="Proteomes" id="UP000076532">
    <property type="component" value="Unassembled WGS sequence"/>
</dbReference>